<feature type="active site" description="Proton donor" evidence="3">
    <location>
        <position position="48"/>
    </location>
</feature>
<dbReference type="PATRIC" id="fig|1666911.3.peg.4294"/>
<evidence type="ECO:0000256" key="5">
    <source>
        <dbReference type="PIRSR" id="PIRSR000097-3"/>
    </source>
</evidence>
<evidence type="ECO:0000256" key="3">
    <source>
        <dbReference type="PIRSR" id="PIRSR000097-1"/>
    </source>
</evidence>
<evidence type="ECO:0000313" key="7">
    <source>
        <dbReference type="EMBL" id="KPQ35425.1"/>
    </source>
</evidence>
<dbReference type="PROSITE" id="PS00798">
    <property type="entry name" value="ALDOKETO_REDUCTASE_1"/>
    <property type="match status" value="1"/>
</dbReference>
<feature type="domain" description="NADP-dependent oxidoreductase" evidence="6">
    <location>
        <begin position="15"/>
        <end position="289"/>
    </location>
</feature>
<dbReference type="Gene3D" id="3.20.20.100">
    <property type="entry name" value="NADP-dependent oxidoreductase domain"/>
    <property type="match status" value="1"/>
</dbReference>
<dbReference type="SUPFAM" id="SSF51430">
    <property type="entry name" value="NAD(P)-linked oxidoreductase"/>
    <property type="match status" value="1"/>
</dbReference>
<dbReference type="FunFam" id="3.20.20.100:FF:000002">
    <property type="entry name" value="2,5-diketo-D-gluconic acid reductase A"/>
    <property type="match status" value="1"/>
</dbReference>
<dbReference type="STRING" id="1666911.HLUCCA11_10710"/>
<keyword evidence="2 7" id="KW-0560">Oxidoreductase</keyword>
<dbReference type="EMBL" id="LJZR01000012">
    <property type="protein sequence ID" value="KPQ35425.1"/>
    <property type="molecule type" value="Genomic_DNA"/>
</dbReference>
<reference evidence="7 8" key="1">
    <citation type="submission" date="2015-09" db="EMBL/GenBank/DDBJ databases">
        <title>Identification and resolution of microdiversity through metagenomic sequencing of parallel consortia.</title>
        <authorList>
            <person name="Nelson W.C."/>
            <person name="Romine M.F."/>
            <person name="Lindemann S.R."/>
        </authorList>
    </citation>
    <scope>NUCLEOTIDE SEQUENCE [LARGE SCALE GENOMIC DNA]</scope>
    <source>
        <strain evidence="7">Ana</strain>
    </source>
</reference>
<gene>
    <name evidence="7" type="primary">adh</name>
    <name evidence="7" type="ORF">HLUCCA11_10710</name>
</gene>
<dbReference type="InterPro" id="IPR023210">
    <property type="entry name" value="NADP_OxRdtase_dom"/>
</dbReference>
<evidence type="ECO:0000259" key="6">
    <source>
        <dbReference type="Pfam" id="PF00248"/>
    </source>
</evidence>
<dbReference type="EC" id="1.1.1.2" evidence="7"/>
<dbReference type="InterPro" id="IPR020471">
    <property type="entry name" value="AKR"/>
</dbReference>
<name>A0A0P7YYS2_9CYAN</name>
<evidence type="ECO:0000313" key="8">
    <source>
        <dbReference type="Proteomes" id="UP000050465"/>
    </source>
</evidence>
<organism evidence="7 8">
    <name type="scientific">Phormidesmis priestleyi Ana</name>
    <dbReference type="NCBI Taxonomy" id="1666911"/>
    <lineage>
        <taxon>Bacteria</taxon>
        <taxon>Bacillati</taxon>
        <taxon>Cyanobacteriota</taxon>
        <taxon>Cyanophyceae</taxon>
        <taxon>Leptolyngbyales</taxon>
        <taxon>Leptolyngbyaceae</taxon>
        <taxon>Phormidesmis</taxon>
    </lineage>
</organism>
<comment type="caution">
    <text evidence="7">The sequence shown here is derived from an EMBL/GenBank/DDBJ whole genome shotgun (WGS) entry which is preliminary data.</text>
</comment>
<sequence length="315" mass="34893">MKSLTFNDGNTVPSLGLGTWKSPKGEVRKAVREALRVGYRHIDAAWIYQNETEVGAGIQDAIESGFLAREDLFVTSKLWNTFHMPEDVEKGCQETLLALGLDYLDLYLIHWPIAFKPGKEHNAPKDFWPVSELPLSKTFNAMLKLREQGLVKSVGVSNCGLSTLKTLIAESEGVPAMNQVELHPYNPQPQLLDYCHQQGIVVTAYSPLGSSDRPESMKQKDEPPLLENETVKAIAQQEGITPGQLLIAWALDRNTVVIPKSTNPSRIAENFAAAAHTLSAEARSALDDIGIEYRYVSPDSWLIPGVTYEGEDFWG</sequence>
<dbReference type="InterPro" id="IPR018170">
    <property type="entry name" value="Aldo/ket_reductase_CS"/>
</dbReference>
<dbReference type="PIRSF" id="PIRSF000097">
    <property type="entry name" value="AKR"/>
    <property type="match status" value="1"/>
</dbReference>
<feature type="site" description="Lowers pKa of active site Tyr" evidence="5">
    <location>
        <position position="77"/>
    </location>
</feature>
<evidence type="ECO:0000256" key="1">
    <source>
        <dbReference type="ARBA" id="ARBA00007905"/>
    </source>
</evidence>
<evidence type="ECO:0000256" key="4">
    <source>
        <dbReference type="PIRSR" id="PIRSR000097-2"/>
    </source>
</evidence>
<dbReference type="PANTHER" id="PTHR11732">
    <property type="entry name" value="ALDO/KETO REDUCTASE"/>
    <property type="match status" value="1"/>
</dbReference>
<dbReference type="InterPro" id="IPR036812">
    <property type="entry name" value="NAD(P)_OxRdtase_dom_sf"/>
</dbReference>
<protein>
    <submittedName>
        <fullName evidence="7">Alcohol dehydrogenase (NADP+)</fullName>
        <ecNumber evidence="7">1.1.1.2</ecNumber>
    </submittedName>
</protein>
<dbReference type="GO" id="GO:0008106">
    <property type="term" value="F:alcohol dehydrogenase (NADP+) activity"/>
    <property type="evidence" value="ECO:0007669"/>
    <property type="project" value="UniProtKB-EC"/>
</dbReference>
<dbReference type="PROSITE" id="PS00063">
    <property type="entry name" value="ALDOKETO_REDUCTASE_3"/>
    <property type="match status" value="1"/>
</dbReference>
<dbReference type="AlphaFoldDB" id="A0A0P7YYS2"/>
<feature type="binding site" evidence="4">
    <location>
        <position position="110"/>
    </location>
    <ligand>
        <name>substrate</name>
    </ligand>
</feature>
<proteinExistence type="inferred from homology"/>
<comment type="similarity">
    <text evidence="1">Belongs to the aldo/keto reductase family.</text>
</comment>
<dbReference type="Proteomes" id="UP000050465">
    <property type="component" value="Unassembled WGS sequence"/>
</dbReference>
<accession>A0A0P7YYS2</accession>
<dbReference type="PRINTS" id="PR00069">
    <property type="entry name" value="ALDKETRDTASE"/>
</dbReference>
<evidence type="ECO:0000256" key="2">
    <source>
        <dbReference type="ARBA" id="ARBA00023002"/>
    </source>
</evidence>
<dbReference type="Pfam" id="PF00248">
    <property type="entry name" value="Aldo_ket_red"/>
    <property type="match status" value="1"/>
</dbReference>